<evidence type="ECO:0000313" key="3">
    <source>
        <dbReference type="Proteomes" id="UP000198553"/>
    </source>
</evidence>
<proteinExistence type="predicted"/>
<sequence>MGTGLVLSSIVLFIYTFSIVKSKPFTGKKQKMLYAFVFVTLGLSVMVSLYEDFGMVVYWLNQSIGSLVKMVVKS</sequence>
<keyword evidence="1" id="KW-1133">Transmembrane helix</keyword>
<dbReference type="STRING" id="930146.SAMN05192533_11065"/>
<feature type="transmembrane region" description="Helical" evidence="1">
    <location>
        <begin position="32"/>
        <end position="60"/>
    </location>
</feature>
<gene>
    <name evidence="2" type="ORF">SAMN05192533_11065</name>
</gene>
<protein>
    <submittedName>
        <fullName evidence="2">Uncharacterized protein</fullName>
    </submittedName>
</protein>
<reference evidence="3" key="1">
    <citation type="submission" date="2016-10" db="EMBL/GenBank/DDBJ databases">
        <authorList>
            <person name="Varghese N."/>
            <person name="Submissions S."/>
        </authorList>
    </citation>
    <scope>NUCLEOTIDE SEQUENCE [LARGE SCALE GENOMIC DNA]</scope>
    <source>
        <strain evidence="3">B48,IBRC-M 10115,DSM 25386,CECT 8001</strain>
    </source>
</reference>
<dbReference type="Proteomes" id="UP000198553">
    <property type="component" value="Unassembled WGS sequence"/>
</dbReference>
<keyword evidence="1" id="KW-0812">Transmembrane</keyword>
<dbReference type="RefSeq" id="WP_170843899.1">
    <property type="nucleotide sequence ID" value="NZ_FOBW01000010.1"/>
</dbReference>
<name>A0A1H8ES18_9BACI</name>
<accession>A0A1H8ES18</accession>
<dbReference type="EMBL" id="FOBW01000010">
    <property type="protein sequence ID" value="SEN21677.1"/>
    <property type="molecule type" value="Genomic_DNA"/>
</dbReference>
<evidence type="ECO:0000313" key="2">
    <source>
        <dbReference type="EMBL" id="SEN21677.1"/>
    </source>
</evidence>
<keyword evidence="3" id="KW-1185">Reference proteome</keyword>
<evidence type="ECO:0000256" key="1">
    <source>
        <dbReference type="SAM" id="Phobius"/>
    </source>
</evidence>
<organism evidence="2 3">
    <name type="scientific">Mesobacillus persicus</name>
    <dbReference type="NCBI Taxonomy" id="930146"/>
    <lineage>
        <taxon>Bacteria</taxon>
        <taxon>Bacillati</taxon>
        <taxon>Bacillota</taxon>
        <taxon>Bacilli</taxon>
        <taxon>Bacillales</taxon>
        <taxon>Bacillaceae</taxon>
        <taxon>Mesobacillus</taxon>
    </lineage>
</organism>
<keyword evidence="1" id="KW-0472">Membrane</keyword>
<dbReference type="AlphaFoldDB" id="A0A1H8ES18"/>